<gene>
    <name evidence="1" type="ORF">GALMADRAFT_96381</name>
</gene>
<dbReference type="OrthoDB" id="3184970at2759"/>
<dbReference type="AlphaFoldDB" id="A0A067TCC9"/>
<accession>A0A067TCC9</accession>
<reference evidence="2" key="1">
    <citation type="journal article" date="2014" name="Proc. Natl. Acad. Sci. U.S.A.">
        <title>Extensive sampling of basidiomycete genomes demonstrates inadequacy of the white-rot/brown-rot paradigm for wood decay fungi.</title>
        <authorList>
            <person name="Riley R."/>
            <person name="Salamov A.A."/>
            <person name="Brown D.W."/>
            <person name="Nagy L.G."/>
            <person name="Floudas D."/>
            <person name="Held B.W."/>
            <person name="Levasseur A."/>
            <person name="Lombard V."/>
            <person name="Morin E."/>
            <person name="Otillar R."/>
            <person name="Lindquist E.A."/>
            <person name="Sun H."/>
            <person name="LaButti K.M."/>
            <person name="Schmutz J."/>
            <person name="Jabbour D."/>
            <person name="Luo H."/>
            <person name="Baker S.E."/>
            <person name="Pisabarro A.G."/>
            <person name="Walton J.D."/>
            <person name="Blanchette R.A."/>
            <person name="Henrissat B."/>
            <person name="Martin F."/>
            <person name="Cullen D."/>
            <person name="Hibbett D.S."/>
            <person name="Grigoriev I.V."/>
        </authorList>
    </citation>
    <scope>NUCLEOTIDE SEQUENCE [LARGE SCALE GENOMIC DNA]</scope>
    <source>
        <strain evidence="2">CBS 339.88</strain>
    </source>
</reference>
<dbReference type="HOGENOM" id="CLU_075133_1_0_1"/>
<evidence type="ECO:0000313" key="1">
    <source>
        <dbReference type="EMBL" id="KDR76653.1"/>
    </source>
</evidence>
<dbReference type="STRING" id="685588.A0A067TCC9"/>
<keyword evidence="2" id="KW-1185">Reference proteome</keyword>
<dbReference type="Gene3D" id="3.30.710.10">
    <property type="entry name" value="Potassium Channel Kv1.1, Chain A"/>
    <property type="match status" value="1"/>
</dbReference>
<protein>
    <recommendedName>
        <fullName evidence="3">BTB domain-containing protein</fullName>
    </recommendedName>
</protein>
<proteinExistence type="predicted"/>
<evidence type="ECO:0000313" key="2">
    <source>
        <dbReference type="Proteomes" id="UP000027222"/>
    </source>
</evidence>
<evidence type="ECO:0008006" key="3">
    <source>
        <dbReference type="Google" id="ProtNLM"/>
    </source>
</evidence>
<dbReference type="InterPro" id="IPR011333">
    <property type="entry name" value="SKP1/BTB/POZ_sf"/>
</dbReference>
<organism evidence="1 2">
    <name type="scientific">Galerina marginata (strain CBS 339.88)</name>
    <dbReference type="NCBI Taxonomy" id="685588"/>
    <lineage>
        <taxon>Eukaryota</taxon>
        <taxon>Fungi</taxon>
        <taxon>Dikarya</taxon>
        <taxon>Basidiomycota</taxon>
        <taxon>Agaricomycotina</taxon>
        <taxon>Agaricomycetes</taxon>
        <taxon>Agaricomycetidae</taxon>
        <taxon>Agaricales</taxon>
        <taxon>Agaricineae</taxon>
        <taxon>Strophariaceae</taxon>
        <taxon>Galerina</taxon>
    </lineage>
</organism>
<dbReference type="SUPFAM" id="SSF54695">
    <property type="entry name" value="POZ domain"/>
    <property type="match status" value="1"/>
</dbReference>
<dbReference type="EMBL" id="KL142378">
    <property type="protein sequence ID" value="KDR76653.1"/>
    <property type="molecule type" value="Genomic_DNA"/>
</dbReference>
<name>A0A067TCC9_GALM3</name>
<dbReference type="Proteomes" id="UP000027222">
    <property type="component" value="Unassembled WGS sequence"/>
</dbReference>
<sequence length="312" mass="35379">MTMAFESAPSSTSGLSYLRPDRSPVVDDTSLVTEQLKSLFNDVDADVTFCSADGNLFHLQRKYLEANTGAFPGSEFDTRGEVTHLTETSIVLNLLFQFVYPRREPEIENLEFDTLAALAEAAEKYEVFHAMNVCKLQMKSFISKYPLKVLEHSARHDYPTLIQDAVPNLVRLPMADVAEHLPSRYIIPWIRYRGLWDSFFDDAVKSAMELRIYSPTYNAKNFYFTGSLQPQICHFCLVSVLKTFQELRLLDSLAELKEALSKPRPRVMGCTSSACQYHNVITTACSDIKTRMENVPPFRTFMTAPKGKTPAL</sequence>